<reference evidence="2" key="1">
    <citation type="submission" date="2021-02" db="EMBL/GenBank/DDBJ databases">
        <authorList>
            <person name="Nowell W R."/>
        </authorList>
    </citation>
    <scope>NUCLEOTIDE SEQUENCE</scope>
</reference>
<dbReference type="InterPro" id="IPR000210">
    <property type="entry name" value="BTB/POZ_dom"/>
</dbReference>
<dbReference type="PANTHER" id="PTHR24410:SF23">
    <property type="entry name" value="BTB DOMAIN-CONTAINING PROTEIN-RELATED"/>
    <property type="match status" value="1"/>
</dbReference>
<comment type="caution">
    <text evidence="2">The sequence shown here is derived from an EMBL/GenBank/DDBJ whole genome shotgun (WGS) entry which is preliminary data.</text>
</comment>
<dbReference type="Gene3D" id="3.30.710.10">
    <property type="entry name" value="Potassium Channel Kv1.1, Chain A"/>
    <property type="match status" value="1"/>
</dbReference>
<sequence length="261" mass="30554">MGNHEHYYFNTPNEFSDVKISFKNEKDIILYANKAILSEASPIIKAFLAIEPDSTFIIDEDDDQLIITSIDVIDLLKFIYPQFTIKITEQNITGLIHLSEKYLIETLRNECKKYIYTCLHDMELTTYDEKKEYVPRHILYKDGTRKHIASEIGTLCSWYHEYSTRDENLSSLILNILKHAPTDDLERNEIFLRLTDREKTNIYKIISEYLEQQTIIEKNHVDSSSGVIHHKQSASLMFASGDDVHIQFNSFHLLNIHFNSK</sequence>
<protein>
    <recommendedName>
        <fullName evidence="1">BTB domain-containing protein</fullName>
    </recommendedName>
</protein>
<name>A0A814PL32_9BILA</name>
<evidence type="ECO:0000313" key="3">
    <source>
        <dbReference type="Proteomes" id="UP000663864"/>
    </source>
</evidence>
<dbReference type="PANTHER" id="PTHR24410">
    <property type="entry name" value="HL07962P-RELATED"/>
    <property type="match status" value="1"/>
</dbReference>
<dbReference type="Proteomes" id="UP000663864">
    <property type="component" value="Unassembled WGS sequence"/>
</dbReference>
<evidence type="ECO:0000259" key="1">
    <source>
        <dbReference type="PROSITE" id="PS50097"/>
    </source>
</evidence>
<feature type="domain" description="BTB" evidence="1">
    <location>
        <begin position="16"/>
        <end position="80"/>
    </location>
</feature>
<dbReference type="InterPro" id="IPR051481">
    <property type="entry name" value="BTB-POZ/Galectin-3-binding"/>
</dbReference>
<gene>
    <name evidence="2" type="ORF">ZHD862_LOCUS17935</name>
</gene>
<dbReference type="SMART" id="SM00225">
    <property type="entry name" value="BTB"/>
    <property type="match status" value="1"/>
</dbReference>
<proteinExistence type="predicted"/>
<dbReference type="InterPro" id="IPR011333">
    <property type="entry name" value="SKP1/BTB/POZ_sf"/>
</dbReference>
<dbReference type="Pfam" id="PF00651">
    <property type="entry name" value="BTB"/>
    <property type="match status" value="1"/>
</dbReference>
<organism evidence="2 3">
    <name type="scientific">Rotaria sordida</name>
    <dbReference type="NCBI Taxonomy" id="392033"/>
    <lineage>
        <taxon>Eukaryota</taxon>
        <taxon>Metazoa</taxon>
        <taxon>Spiralia</taxon>
        <taxon>Gnathifera</taxon>
        <taxon>Rotifera</taxon>
        <taxon>Eurotatoria</taxon>
        <taxon>Bdelloidea</taxon>
        <taxon>Philodinida</taxon>
        <taxon>Philodinidae</taxon>
        <taxon>Rotaria</taxon>
    </lineage>
</organism>
<dbReference type="SUPFAM" id="SSF54695">
    <property type="entry name" value="POZ domain"/>
    <property type="match status" value="1"/>
</dbReference>
<evidence type="ECO:0000313" key="2">
    <source>
        <dbReference type="EMBL" id="CAF1107516.1"/>
    </source>
</evidence>
<dbReference type="PROSITE" id="PS50097">
    <property type="entry name" value="BTB"/>
    <property type="match status" value="1"/>
</dbReference>
<accession>A0A814PL32</accession>
<dbReference type="AlphaFoldDB" id="A0A814PL32"/>
<dbReference type="EMBL" id="CAJNOT010000909">
    <property type="protein sequence ID" value="CAF1107516.1"/>
    <property type="molecule type" value="Genomic_DNA"/>
</dbReference>